<keyword evidence="3" id="KW-0966">Cell projection</keyword>
<dbReference type="NCBIfam" id="NF004653">
    <property type="entry name" value="PRK06003.1"/>
    <property type="match status" value="1"/>
</dbReference>
<evidence type="ECO:0000313" key="4">
    <source>
        <dbReference type="Proteomes" id="UP000240653"/>
    </source>
</evidence>
<dbReference type="OrthoDB" id="9788334at2"/>
<evidence type="ECO:0000259" key="2">
    <source>
        <dbReference type="Pfam" id="PF00460"/>
    </source>
</evidence>
<dbReference type="Pfam" id="PF00460">
    <property type="entry name" value="Flg_bb_rod"/>
    <property type="match status" value="1"/>
</dbReference>
<evidence type="ECO:0000256" key="1">
    <source>
        <dbReference type="ARBA" id="ARBA00004117"/>
    </source>
</evidence>
<dbReference type="InterPro" id="IPR001444">
    <property type="entry name" value="Flag_bb_rod_N"/>
</dbReference>
<comment type="subcellular location">
    <subcellularLocation>
        <location evidence="1">Bacterial flagellum basal body</location>
    </subcellularLocation>
</comment>
<keyword evidence="4" id="KW-1185">Reference proteome</keyword>
<protein>
    <submittedName>
        <fullName evidence="3">Flagellar basal body rod protein FlgB</fullName>
    </submittedName>
</protein>
<accession>A0A2P7SDU7</accession>
<gene>
    <name evidence="3" type="primary">flgB</name>
    <name evidence="3" type="ORF">C7I85_11600</name>
</gene>
<name>A0A2P7SDU7_9HYPH</name>
<dbReference type="GO" id="GO:0009425">
    <property type="term" value="C:bacterial-type flagellum basal body"/>
    <property type="evidence" value="ECO:0007669"/>
    <property type="project" value="UniProtKB-SubCell"/>
</dbReference>
<sequence length="126" mass="13626">MQPVNLFNLASTQSQWLSVRQSAIAGNIANVNTPGYGTAEVEPFEKVLNNKSVGLTATQEGHFAAGVTNAAFAVRNENTTNSVLPSKNSVVLENELMKAGDVRRTFELNTAIVKSFHRMMMLSVKG</sequence>
<comment type="caution">
    <text evidence="3">The sequence shown here is derived from an EMBL/GenBank/DDBJ whole genome shotgun (WGS) entry which is preliminary data.</text>
</comment>
<organism evidence="3 4">
    <name type="scientific">Pseudaminobacter soli</name>
    <name type="common">ex Li et al. 2025</name>
    <dbReference type="NCBI Taxonomy" id="1295366"/>
    <lineage>
        <taxon>Bacteria</taxon>
        <taxon>Pseudomonadati</taxon>
        <taxon>Pseudomonadota</taxon>
        <taxon>Alphaproteobacteria</taxon>
        <taxon>Hyphomicrobiales</taxon>
        <taxon>Phyllobacteriaceae</taxon>
        <taxon>Pseudaminobacter</taxon>
    </lineage>
</organism>
<keyword evidence="3" id="KW-0282">Flagellum</keyword>
<evidence type="ECO:0000313" key="3">
    <source>
        <dbReference type="EMBL" id="PSJ60684.1"/>
    </source>
</evidence>
<proteinExistence type="predicted"/>
<keyword evidence="3" id="KW-0969">Cilium</keyword>
<reference evidence="3 4" key="1">
    <citation type="submission" date="2018-03" db="EMBL/GenBank/DDBJ databases">
        <title>The draft genome of Mesorhizobium soli JCM 19897.</title>
        <authorList>
            <person name="Li L."/>
            <person name="Liu L."/>
            <person name="Liang L."/>
            <person name="Wang T."/>
            <person name="Zhang X."/>
        </authorList>
    </citation>
    <scope>NUCLEOTIDE SEQUENCE [LARGE SCALE GENOMIC DNA]</scope>
    <source>
        <strain evidence="3 4">JCM 19897</strain>
    </source>
</reference>
<dbReference type="RefSeq" id="WP_106724150.1">
    <property type="nucleotide sequence ID" value="NZ_PXYL01000005.1"/>
</dbReference>
<dbReference type="AlphaFoldDB" id="A0A2P7SDU7"/>
<dbReference type="Proteomes" id="UP000240653">
    <property type="component" value="Unassembled WGS sequence"/>
</dbReference>
<dbReference type="EMBL" id="PXYL01000005">
    <property type="protein sequence ID" value="PSJ60684.1"/>
    <property type="molecule type" value="Genomic_DNA"/>
</dbReference>
<feature type="domain" description="Flagellar basal body rod protein N-terminal" evidence="2">
    <location>
        <begin position="17"/>
        <end position="36"/>
    </location>
</feature>